<comment type="caution">
    <text evidence="2">The sequence shown here is derived from an EMBL/GenBank/DDBJ whole genome shotgun (WGS) entry which is preliminary data.</text>
</comment>
<evidence type="ECO:0000313" key="3">
    <source>
        <dbReference type="Proteomes" id="UP000257144"/>
    </source>
</evidence>
<dbReference type="GO" id="GO:0016747">
    <property type="term" value="F:acyltransferase activity, transferring groups other than amino-acyl groups"/>
    <property type="evidence" value="ECO:0007669"/>
    <property type="project" value="InterPro"/>
</dbReference>
<dbReference type="OrthoDB" id="423921at2"/>
<dbReference type="Proteomes" id="UP000257144">
    <property type="component" value="Unassembled WGS sequence"/>
</dbReference>
<name>A0A3D8GJX9_9BACI</name>
<dbReference type="EMBL" id="QNQT01000019">
    <property type="protein sequence ID" value="RDU34760.1"/>
    <property type="molecule type" value="Genomic_DNA"/>
</dbReference>
<gene>
    <name evidence="2" type="ORF">DRW41_21945</name>
</gene>
<dbReference type="SUPFAM" id="SSF55729">
    <property type="entry name" value="Acyl-CoA N-acyltransferases (Nat)"/>
    <property type="match status" value="1"/>
</dbReference>
<keyword evidence="2" id="KW-0808">Transferase</keyword>
<dbReference type="RefSeq" id="WP_115454142.1">
    <property type="nucleotide sequence ID" value="NZ_QNQT01000019.1"/>
</dbReference>
<protein>
    <submittedName>
        <fullName evidence="2">GNAT family N-acetyltransferase</fullName>
    </submittedName>
</protein>
<reference evidence="2 3" key="1">
    <citation type="submission" date="2018-07" db="EMBL/GenBank/DDBJ databases">
        <title>Bacillus sp. YLB-04 draft genome sequence.</title>
        <authorList>
            <person name="Yu L."/>
            <person name="Tang X."/>
        </authorList>
    </citation>
    <scope>NUCLEOTIDE SEQUENCE [LARGE SCALE GENOMIC DNA]</scope>
    <source>
        <strain evidence="2 3">YLB-04</strain>
    </source>
</reference>
<dbReference type="AlphaFoldDB" id="A0A3D8GJX9"/>
<keyword evidence="3" id="KW-1185">Reference proteome</keyword>
<proteinExistence type="predicted"/>
<dbReference type="PROSITE" id="PS51186">
    <property type="entry name" value="GNAT"/>
    <property type="match status" value="1"/>
</dbReference>
<sequence>MELIIDKMNEQYATKIVSWKYEPPYDFYNSSDSPEGIKELMEHPYYAVIGPDGSLTGFFCIGVSAQVPAGEKFGAYSDGFIDLGLGMKPELTGKGFGFAFFLSILDHLQGELPGVPFRLTVAAFNDRAVRLYRKAGFQEAMRFYRGEIEFIVMEKA</sequence>
<evidence type="ECO:0000313" key="2">
    <source>
        <dbReference type="EMBL" id="RDU34760.1"/>
    </source>
</evidence>
<dbReference type="InterPro" id="IPR016181">
    <property type="entry name" value="Acyl_CoA_acyltransferase"/>
</dbReference>
<dbReference type="InterPro" id="IPR000182">
    <property type="entry name" value="GNAT_dom"/>
</dbReference>
<evidence type="ECO:0000259" key="1">
    <source>
        <dbReference type="PROSITE" id="PS51186"/>
    </source>
</evidence>
<dbReference type="Pfam" id="PF00583">
    <property type="entry name" value="Acetyltransf_1"/>
    <property type="match status" value="1"/>
</dbReference>
<dbReference type="Gene3D" id="3.40.630.30">
    <property type="match status" value="1"/>
</dbReference>
<accession>A0A3D8GJX9</accession>
<organism evidence="2 3">
    <name type="scientific">Neobacillus piezotolerans</name>
    <dbReference type="NCBI Taxonomy" id="2259171"/>
    <lineage>
        <taxon>Bacteria</taxon>
        <taxon>Bacillati</taxon>
        <taxon>Bacillota</taxon>
        <taxon>Bacilli</taxon>
        <taxon>Bacillales</taxon>
        <taxon>Bacillaceae</taxon>
        <taxon>Neobacillus</taxon>
    </lineage>
</organism>
<feature type="domain" description="N-acetyltransferase" evidence="1">
    <location>
        <begin position="3"/>
        <end position="156"/>
    </location>
</feature>